<dbReference type="InterPro" id="IPR013154">
    <property type="entry name" value="ADH-like_N"/>
</dbReference>
<dbReference type="Pfam" id="PF00550">
    <property type="entry name" value="PP-binding"/>
    <property type="match status" value="1"/>
</dbReference>
<dbReference type="PROSITE" id="PS52019">
    <property type="entry name" value="PKS_MFAS_DH"/>
    <property type="match status" value="1"/>
</dbReference>
<dbReference type="InterPro" id="IPR016039">
    <property type="entry name" value="Thiolase-like"/>
</dbReference>
<dbReference type="InterPro" id="IPR014030">
    <property type="entry name" value="Ketoacyl_synth_N"/>
</dbReference>
<dbReference type="SMART" id="SM00826">
    <property type="entry name" value="PKS_DH"/>
    <property type="match status" value="1"/>
</dbReference>
<dbReference type="SMART" id="SM00825">
    <property type="entry name" value="PKS_KS"/>
    <property type="match status" value="1"/>
</dbReference>
<reference evidence="12 13" key="1">
    <citation type="submission" date="2016-01" db="EMBL/GenBank/DDBJ databases">
        <title>The new phylogeny of the genus Mycobacterium.</title>
        <authorList>
            <person name="Tarcisio F."/>
            <person name="Conor M."/>
            <person name="Antonella G."/>
            <person name="Elisabetta G."/>
            <person name="Giulia F.S."/>
            <person name="Sara T."/>
            <person name="Anna F."/>
            <person name="Clotilde B."/>
            <person name="Roberto B."/>
            <person name="Veronica D.S."/>
            <person name="Fabio R."/>
            <person name="Monica P."/>
            <person name="Olivier J."/>
            <person name="Enrico T."/>
            <person name="Nicola S."/>
        </authorList>
    </citation>
    <scope>NUCLEOTIDE SEQUENCE [LARGE SCALE GENOMIC DNA]</scope>
    <source>
        <strain evidence="12 13">DSM 45176</strain>
    </source>
</reference>
<sequence>MSRIAIVGIGCRYAGGIDSAESFWDFVVRKGDGVVDIPAERWDYRRYYDPDKRAAERMYTKRAAFLECDPWQFDSDFFGISPREGTTLDPQQRLIMEVAWEALDDAGVAGRVSGRPVGVYVGAFTTDHVINAVSGSALAHVNMHSAASASFTMLSNRLAYALNLKGPALTVDTACSSSLVAFHLACQGISIGDCEMALVGGVNMMLQPETFVTMCKGGFLATDGRCKSFSASADGYGRGEGAGMVLLRKLDDAVRDGDRIYAVVEATGSNQDGRTTAITVPSLDSQEALARSVCERSGIAPHRVTYVEAHGTGTPVGDPVELRALGRVYGAVEGRNEPLPVGSVKSTLGHTEAAAGVASVIKGALAVYHRTLPPQGWFEDPNPDIPFDDLRIAVQLEAEKVGADVERMTVAINGFGYGGTNAHAILTEPQSSSASRTPLPQASSRPNTNVFPLSARSEAAARALAGTYAELLESTTDLDHFLEAAWTRRAHHRYRAGLAFADPADLAEGLRKISSGAAPVGSVVGRSAGSVFVFSGMGPQWWAMGRDLLNAGGAFASEAARIDNVFKAIAGWSIIEELLRPEDESQIASTAIAQPANFLVQVALTHELATFGITPSVVVGHSVGEVSAAYVAGMLSLDDALRVSHHRGRLQATTAGTGGMLAIGLPVDEIRPLLHEYTEVDIAAINSPSSVTVAGDPRSLESLSESLSERGVFTRILRVEVPYHSRRMDPILDELRAMLADIAPQQPSVPLYSTVTGEAATNWDADYWCDNVRQPVRFADAVKTLIRAGHRIFVEVGPHPVLSANIREILLAEGESGTTVSTLDRNRADAESIRQTIAGLYVAGHLDPADLFTKPAAHYHLPHYPWQRQLLHQELPEHVQAKYGTPDGYSMLGDPDLYDRLAWELRVSGQSLPWLADHVVNGACLIPGAAYLDAALSAAAARTGANTVTAEDVRFVAPLIVDPADGTILRTEFDEPSRRFTIRSRAAANTAWTVHATGRLVDGTYLVTKHSVPDTRDMTEIAPAALYAVLGTRGLTTGPNFQRIRSLHASAIEAVATVDARPESDVTRHLAHPCVIDAALQTVAPLIDQAVGRTYGTVVPIAVDAIRAFAPFTDDVTVIARRHVTDPMCADIVILDTEQRACMQIVGVRFGSITPGRGVLDHMDPLFYEEVWDLRDPLSLDALVPAEQTATLVVAVGDGPHPRAQELCDNLPHATYHEWTAVVGLEADAEAQLMQQLWDVSRHRPRLHVCVVAGHITDDTGALWALQRIAITTERFLDEQAGAGSEEKSVFGDGSVGDDSFYVSLVTERAFAHHTDVSVPNPSHAGLAGARRVMVGEQPRLRWRLIDVDPDTNMADLVSELLVPGAFSNDMADEVLLRSGLRFTPVIMRTLPQRLGEMAKIEPLHDPEANFTVEVPKSRIMSELGWRRCPRRSPGRGQVELHMQVVGLNYKDAIKVLGLLGERELAPTHFGTELGMEGVGVVTRVGPDVSEPQVGDVVITAAKGMLTRYHLAEAALCGKLLPASGHGGIRPEHCTSITAFLTAERSLLTLARLQPGETVLIHGAAGGVGSAAIQVAKARGAAVIGTARTDERRAYALAAGADHVIDSRSLNFVEDVYEITNGRGADVIISSAPGEILRHNFDAVAEFGRIVEVGKADIYQGGTLDLAAFDKNVGYFSIDMDRMLAHDSAGFVDLITSICEKFSNGTYQPLPVEVFGTADLARACEEVFRSDRTGRVAVRLNDVAPPVRPSWQEVVTDPEAAYMITGGYGGFGLATGRWLVRRGARHLILVGRSGATTEIAKKQLAQWRTVGIEVTEELLDVTDADAVNALVRRSHRAERPLRGIFHTAGAVADQRVADLELESLKRVYDAKVEGARALWAAVAEAGITLDQFAFYSSGGSMLGTMGQFSYTAANLALQCLTEEIVRQGQSAICIGWGHMSGLAGGMASDETAARYLNAAGFDPIDMDDGPIYLEAAMRLGITQAAIIPINWSKVNATVGHLRNLLRTAALVSAAADANSTGERLRANLAALDEGKRGEVVAYMLAEQLAAVMGVSAESIEIDIPVTELGLDSLMAVEFGARASQALGVHLATLQMGRTFDLRQAGSHIAEVITTGTGAAAA</sequence>
<dbReference type="InterPro" id="IPR050091">
    <property type="entry name" value="PKS_NRPS_Biosynth_Enz"/>
</dbReference>
<evidence type="ECO:0000256" key="4">
    <source>
        <dbReference type="ARBA" id="ARBA00022857"/>
    </source>
</evidence>
<keyword evidence="2" id="KW-0597">Phosphoprotein</keyword>
<dbReference type="InterPro" id="IPR002364">
    <property type="entry name" value="Quin_OxRdtase/zeta-crystal_CS"/>
</dbReference>
<dbReference type="Pfam" id="PF00698">
    <property type="entry name" value="Acyl_transf_1"/>
    <property type="match status" value="1"/>
</dbReference>
<dbReference type="SUPFAM" id="SSF55048">
    <property type="entry name" value="Probable ACP-binding domain of malonyl-CoA ACP transacylase"/>
    <property type="match status" value="1"/>
</dbReference>
<dbReference type="Pfam" id="PF14765">
    <property type="entry name" value="PS-DH"/>
    <property type="match status" value="1"/>
</dbReference>
<dbReference type="CDD" id="cd00833">
    <property type="entry name" value="PKS"/>
    <property type="match status" value="1"/>
</dbReference>
<dbReference type="SUPFAM" id="SSF47336">
    <property type="entry name" value="ACP-like"/>
    <property type="match status" value="1"/>
</dbReference>
<keyword evidence="6" id="KW-0012">Acyltransferase</keyword>
<dbReference type="PANTHER" id="PTHR43775">
    <property type="entry name" value="FATTY ACID SYNTHASE"/>
    <property type="match status" value="1"/>
</dbReference>
<evidence type="ECO:0000259" key="9">
    <source>
        <dbReference type="PROSITE" id="PS50075"/>
    </source>
</evidence>
<feature type="active site" description="Proton donor; for dehydratase activity" evidence="7">
    <location>
        <position position="1077"/>
    </location>
</feature>
<feature type="active site" description="Proton acceptor; for dehydratase activity" evidence="7">
    <location>
        <position position="918"/>
    </location>
</feature>
<evidence type="ECO:0000256" key="5">
    <source>
        <dbReference type="ARBA" id="ARBA00023268"/>
    </source>
</evidence>
<dbReference type="InterPro" id="IPR014031">
    <property type="entry name" value="Ketoacyl_synth_C"/>
</dbReference>
<keyword evidence="4" id="KW-0521">NADP</keyword>
<evidence type="ECO:0000256" key="6">
    <source>
        <dbReference type="ARBA" id="ARBA00023315"/>
    </source>
</evidence>
<proteinExistence type="predicted"/>
<dbReference type="RefSeq" id="WP_085249783.1">
    <property type="nucleotide sequence ID" value="NZ_CAJMWJ010000001.1"/>
</dbReference>
<dbReference type="InterPro" id="IPR011032">
    <property type="entry name" value="GroES-like_sf"/>
</dbReference>
<dbReference type="GO" id="GO:0031177">
    <property type="term" value="F:phosphopantetheine binding"/>
    <property type="evidence" value="ECO:0007669"/>
    <property type="project" value="InterPro"/>
</dbReference>
<dbReference type="Proteomes" id="UP000193087">
    <property type="component" value="Unassembled WGS sequence"/>
</dbReference>
<feature type="region of interest" description="N-terminal hotdog fold" evidence="7">
    <location>
        <begin position="878"/>
        <end position="1007"/>
    </location>
</feature>
<dbReference type="EMBL" id="LQPQ01000040">
    <property type="protein sequence ID" value="ORW83762.1"/>
    <property type="molecule type" value="Genomic_DNA"/>
</dbReference>
<dbReference type="GO" id="GO:0004312">
    <property type="term" value="F:fatty acid synthase activity"/>
    <property type="evidence" value="ECO:0007669"/>
    <property type="project" value="TreeGrafter"/>
</dbReference>
<evidence type="ECO:0000313" key="13">
    <source>
        <dbReference type="Proteomes" id="UP000193087"/>
    </source>
</evidence>
<dbReference type="InterPro" id="IPR016035">
    <property type="entry name" value="Acyl_Trfase/lysoPLipase"/>
</dbReference>
<evidence type="ECO:0000259" key="10">
    <source>
        <dbReference type="PROSITE" id="PS52004"/>
    </source>
</evidence>
<dbReference type="Gene3D" id="1.10.1200.10">
    <property type="entry name" value="ACP-like"/>
    <property type="match status" value="1"/>
</dbReference>
<dbReference type="Pfam" id="PF02801">
    <property type="entry name" value="Ketoacyl-synt_C"/>
    <property type="match status" value="1"/>
</dbReference>
<dbReference type="InterPro" id="IPR013968">
    <property type="entry name" value="PKS_KR"/>
</dbReference>
<dbReference type="InterPro" id="IPR032821">
    <property type="entry name" value="PKS_assoc"/>
</dbReference>
<dbReference type="Pfam" id="PF08240">
    <property type="entry name" value="ADH_N"/>
    <property type="match status" value="1"/>
</dbReference>
<feature type="domain" description="Ketosynthase family 3 (KS3)" evidence="10">
    <location>
        <begin position="1"/>
        <end position="428"/>
    </location>
</feature>
<feature type="domain" description="Carrier" evidence="9">
    <location>
        <begin position="2038"/>
        <end position="2115"/>
    </location>
</feature>
<dbReference type="GO" id="GO:0071770">
    <property type="term" value="P:DIM/DIP cell wall layer assembly"/>
    <property type="evidence" value="ECO:0007669"/>
    <property type="project" value="TreeGrafter"/>
</dbReference>
<dbReference type="CDD" id="cd05195">
    <property type="entry name" value="enoyl_red"/>
    <property type="match status" value="1"/>
</dbReference>
<comment type="caution">
    <text evidence="12">The sequence shown here is derived from an EMBL/GenBank/DDBJ whole genome shotgun (WGS) entry which is preliminary data.</text>
</comment>
<name>A0A1X2D6F6_9MYCO</name>
<dbReference type="InterPro" id="IPR042104">
    <property type="entry name" value="PKS_dehydratase_sf"/>
</dbReference>
<feature type="domain" description="PKS/mFAS DH" evidence="11">
    <location>
        <begin position="878"/>
        <end position="1159"/>
    </location>
</feature>
<dbReference type="InterPro" id="IPR057326">
    <property type="entry name" value="KR_dom"/>
</dbReference>
<dbReference type="InterPro" id="IPR014043">
    <property type="entry name" value="Acyl_transferase_dom"/>
</dbReference>
<evidence type="ECO:0000256" key="3">
    <source>
        <dbReference type="ARBA" id="ARBA00022679"/>
    </source>
</evidence>
<dbReference type="SUPFAM" id="SSF50129">
    <property type="entry name" value="GroES-like"/>
    <property type="match status" value="1"/>
</dbReference>
<dbReference type="Gene3D" id="3.30.70.3290">
    <property type="match status" value="1"/>
</dbReference>
<dbReference type="InterPro" id="IPR049551">
    <property type="entry name" value="PKS_DH_C"/>
</dbReference>
<dbReference type="SUPFAM" id="SSF51735">
    <property type="entry name" value="NAD(P)-binding Rossmann-fold domains"/>
    <property type="match status" value="3"/>
</dbReference>
<organism evidence="12 13">
    <name type="scientific">Mycobacterium riyadhense</name>
    <dbReference type="NCBI Taxonomy" id="486698"/>
    <lineage>
        <taxon>Bacteria</taxon>
        <taxon>Bacillati</taxon>
        <taxon>Actinomycetota</taxon>
        <taxon>Actinomycetes</taxon>
        <taxon>Mycobacteriales</taxon>
        <taxon>Mycobacteriaceae</taxon>
        <taxon>Mycobacterium</taxon>
    </lineage>
</organism>
<dbReference type="GO" id="GO:0016491">
    <property type="term" value="F:oxidoreductase activity"/>
    <property type="evidence" value="ECO:0007669"/>
    <property type="project" value="InterPro"/>
</dbReference>
<evidence type="ECO:0000256" key="7">
    <source>
        <dbReference type="PROSITE-ProRule" id="PRU01363"/>
    </source>
</evidence>
<dbReference type="InterPro" id="IPR036736">
    <property type="entry name" value="ACP-like_sf"/>
</dbReference>
<dbReference type="GO" id="GO:0005737">
    <property type="term" value="C:cytoplasm"/>
    <property type="evidence" value="ECO:0007669"/>
    <property type="project" value="TreeGrafter"/>
</dbReference>
<dbReference type="InterPro" id="IPR001227">
    <property type="entry name" value="Ac_transferase_dom_sf"/>
</dbReference>
<dbReference type="Pfam" id="PF00109">
    <property type="entry name" value="ketoacyl-synt"/>
    <property type="match status" value="1"/>
</dbReference>
<dbReference type="SMART" id="SM00823">
    <property type="entry name" value="PKS_PP"/>
    <property type="match status" value="1"/>
</dbReference>
<dbReference type="InterPro" id="IPR020806">
    <property type="entry name" value="PKS_PP-bd"/>
</dbReference>
<keyword evidence="13" id="KW-1185">Reference proteome</keyword>
<dbReference type="InterPro" id="IPR020807">
    <property type="entry name" value="PKS_DH"/>
</dbReference>
<dbReference type="Gene3D" id="3.40.50.720">
    <property type="entry name" value="NAD(P)-binding Rossmann-like Domain"/>
    <property type="match status" value="3"/>
</dbReference>
<dbReference type="PROSITE" id="PS50075">
    <property type="entry name" value="CARRIER"/>
    <property type="match status" value="1"/>
</dbReference>
<dbReference type="SUPFAM" id="SSF53901">
    <property type="entry name" value="Thiolase-like"/>
    <property type="match status" value="1"/>
</dbReference>
<feature type="region of interest" description="Disordered" evidence="8">
    <location>
        <begin position="429"/>
        <end position="450"/>
    </location>
</feature>
<dbReference type="InterPro" id="IPR049552">
    <property type="entry name" value="PKS_DH_N"/>
</dbReference>
<dbReference type="PROSITE" id="PS52004">
    <property type="entry name" value="KS3_2"/>
    <property type="match status" value="1"/>
</dbReference>
<dbReference type="InterPro" id="IPR018201">
    <property type="entry name" value="Ketoacyl_synth_AS"/>
</dbReference>
<dbReference type="InterPro" id="IPR009081">
    <property type="entry name" value="PP-bd_ACP"/>
</dbReference>
<dbReference type="GO" id="GO:0004315">
    <property type="term" value="F:3-oxoacyl-[acyl-carrier-protein] synthase activity"/>
    <property type="evidence" value="ECO:0007669"/>
    <property type="project" value="InterPro"/>
</dbReference>
<accession>A0A1X2D6F6</accession>
<dbReference type="InterPro" id="IPR020841">
    <property type="entry name" value="PKS_Beta-ketoAc_synthase_dom"/>
</dbReference>
<gene>
    <name evidence="12" type="ORF">AWC22_14945</name>
</gene>
<evidence type="ECO:0000313" key="12">
    <source>
        <dbReference type="EMBL" id="ORW83762.1"/>
    </source>
</evidence>
<dbReference type="SMART" id="SM00822">
    <property type="entry name" value="PKS_KR"/>
    <property type="match status" value="1"/>
</dbReference>
<dbReference type="SMART" id="SM00827">
    <property type="entry name" value="PKS_AT"/>
    <property type="match status" value="1"/>
</dbReference>
<evidence type="ECO:0000256" key="2">
    <source>
        <dbReference type="ARBA" id="ARBA00022553"/>
    </source>
</evidence>
<dbReference type="InterPro" id="IPR036291">
    <property type="entry name" value="NAD(P)-bd_dom_sf"/>
</dbReference>
<evidence type="ECO:0000259" key="11">
    <source>
        <dbReference type="PROSITE" id="PS52019"/>
    </source>
</evidence>
<dbReference type="PROSITE" id="PS00606">
    <property type="entry name" value="KS3_1"/>
    <property type="match status" value="1"/>
</dbReference>
<dbReference type="GO" id="GO:0008270">
    <property type="term" value="F:zinc ion binding"/>
    <property type="evidence" value="ECO:0007669"/>
    <property type="project" value="InterPro"/>
</dbReference>
<dbReference type="Pfam" id="PF16197">
    <property type="entry name" value="KAsynt_C_assoc"/>
    <property type="match status" value="1"/>
</dbReference>
<dbReference type="InterPro" id="IPR049900">
    <property type="entry name" value="PKS_mFAS_DH"/>
</dbReference>
<protein>
    <submittedName>
        <fullName evidence="12">Polyketide synthase</fullName>
    </submittedName>
</protein>
<dbReference type="PANTHER" id="PTHR43775:SF37">
    <property type="entry name" value="SI:DKEY-61P9.11"/>
    <property type="match status" value="1"/>
</dbReference>
<dbReference type="FunFam" id="3.40.366.10:FF:000002">
    <property type="entry name" value="Probable polyketide synthase 2"/>
    <property type="match status" value="1"/>
</dbReference>
<dbReference type="InterPro" id="IPR016036">
    <property type="entry name" value="Malonyl_transacylase_ACP-bd"/>
</dbReference>
<dbReference type="SMART" id="SM00829">
    <property type="entry name" value="PKS_ER"/>
    <property type="match status" value="1"/>
</dbReference>
<dbReference type="SUPFAM" id="SSF52151">
    <property type="entry name" value="FabD/lysophospholipase-like"/>
    <property type="match status" value="1"/>
</dbReference>
<keyword evidence="3" id="KW-0808">Transferase</keyword>
<dbReference type="Gene3D" id="3.40.47.10">
    <property type="match status" value="1"/>
</dbReference>
<keyword evidence="5" id="KW-0511">Multifunctional enzyme</keyword>
<dbReference type="Pfam" id="PF21089">
    <property type="entry name" value="PKS_DH_N"/>
    <property type="match status" value="1"/>
</dbReference>
<dbReference type="GO" id="GO:0005886">
    <property type="term" value="C:plasma membrane"/>
    <property type="evidence" value="ECO:0007669"/>
    <property type="project" value="TreeGrafter"/>
</dbReference>
<dbReference type="InterPro" id="IPR013149">
    <property type="entry name" value="ADH-like_C"/>
</dbReference>
<keyword evidence="1" id="KW-0596">Phosphopantetheine</keyword>
<evidence type="ECO:0000256" key="8">
    <source>
        <dbReference type="SAM" id="MobiDB-lite"/>
    </source>
</evidence>
<dbReference type="GO" id="GO:0006633">
    <property type="term" value="P:fatty acid biosynthetic process"/>
    <property type="evidence" value="ECO:0007669"/>
    <property type="project" value="InterPro"/>
</dbReference>
<dbReference type="GeneID" id="93493597"/>
<evidence type="ECO:0000256" key="1">
    <source>
        <dbReference type="ARBA" id="ARBA00022450"/>
    </source>
</evidence>
<dbReference type="Gene3D" id="3.10.129.110">
    <property type="entry name" value="Polyketide synthase dehydratase"/>
    <property type="match status" value="1"/>
</dbReference>
<dbReference type="STRING" id="486698.AWC22_14945"/>
<dbReference type="Pfam" id="PF00107">
    <property type="entry name" value="ADH_zinc_N"/>
    <property type="match status" value="1"/>
</dbReference>
<dbReference type="PROSITE" id="PS01162">
    <property type="entry name" value="QOR_ZETA_CRYSTAL"/>
    <property type="match status" value="1"/>
</dbReference>
<dbReference type="Gene3D" id="3.40.366.10">
    <property type="entry name" value="Malonyl-Coenzyme A Acyl Carrier Protein, domain 2"/>
    <property type="match status" value="1"/>
</dbReference>
<dbReference type="InterPro" id="IPR020843">
    <property type="entry name" value="ER"/>
</dbReference>
<dbReference type="Pfam" id="PF08659">
    <property type="entry name" value="KR"/>
    <property type="match status" value="1"/>
</dbReference>
<feature type="region of interest" description="C-terminal hotdog fold" evidence="7">
    <location>
        <begin position="1018"/>
        <end position="1159"/>
    </location>
</feature>
<dbReference type="OrthoDB" id="9778690at2"/>
<dbReference type="Gene3D" id="3.90.180.10">
    <property type="entry name" value="Medium-chain alcohol dehydrogenases, catalytic domain"/>
    <property type="match status" value="1"/>
</dbReference>